<dbReference type="RefSeq" id="WP_143694267.1">
    <property type="nucleotide sequence ID" value="NZ_AP019800.1"/>
</dbReference>
<gene>
    <name evidence="2" type="ORF">VroAM7_49360</name>
</gene>
<evidence type="ECO:0000256" key="1">
    <source>
        <dbReference type="SAM" id="Phobius"/>
    </source>
</evidence>
<reference evidence="3" key="1">
    <citation type="submission" date="2019-07" db="EMBL/GenBank/DDBJ databases">
        <title>Complete Genome Sequences of Vibrion rotiferianus strain AM7.</title>
        <authorList>
            <person name="Miyazaki K."/>
            <person name="Wiseschart A."/>
            <person name="Pootanakit K."/>
            <person name="Ishimori K."/>
            <person name="Kitahara K."/>
        </authorList>
    </citation>
    <scope>NUCLEOTIDE SEQUENCE [LARGE SCALE GENOMIC DNA]</scope>
    <source>
        <strain evidence="3">AM7</strain>
        <plasmid evidence="3">pam7 dna</plasmid>
    </source>
</reference>
<dbReference type="Proteomes" id="UP000315115">
    <property type="component" value="Plasmid pAM7"/>
</dbReference>
<keyword evidence="2" id="KW-0614">Plasmid</keyword>
<accession>A0A510IEY4</accession>
<geneLocation type="plasmid" evidence="3">
    <name>pam7 dna</name>
</geneLocation>
<feature type="transmembrane region" description="Helical" evidence="1">
    <location>
        <begin position="12"/>
        <end position="36"/>
    </location>
</feature>
<keyword evidence="1" id="KW-0472">Membrane</keyword>
<keyword evidence="1" id="KW-0812">Transmembrane</keyword>
<dbReference type="EMBL" id="AP019800">
    <property type="protein sequence ID" value="BBL92283.1"/>
    <property type="molecule type" value="Genomic_DNA"/>
</dbReference>
<protein>
    <submittedName>
        <fullName evidence="2">Uncharacterized protein</fullName>
    </submittedName>
</protein>
<evidence type="ECO:0000313" key="3">
    <source>
        <dbReference type="Proteomes" id="UP000315115"/>
    </source>
</evidence>
<dbReference type="AlphaFoldDB" id="A0A510IEY4"/>
<name>A0A510IEY4_9VIBR</name>
<organism evidence="2 3">
    <name type="scientific">Vibrio rotiferianus</name>
    <dbReference type="NCBI Taxonomy" id="190895"/>
    <lineage>
        <taxon>Bacteria</taxon>
        <taxon>Pseudomonadati</taxon>
        <taxon>Pseudomonadota</taxon>
        <taxon>Gammaproteobacteria</taxon>
        <taxon>Vibrionales</taxon>
        <taxon>Vibrionaceae</taxon>
        <taxon>Vibrio</taxon>
    </lineage>
</organism>
<keyword evidence="1" id="KW-1133">Transmembrane helix</keyword>
<evidence type="ECO:0000313" key="2">
    <source>
        <dbReference type="EMBL" id="BBL92283.1"/>
    </source>
</evidence>
<proteinExistence type="predicted"/>
<sequence length="165" mass="19468">MTNSNLTDFVLWLESLLLTEQFVLFLMGLSLAIGLYNHFHIRLKYRAPLLSKIVIKDVGLIKKKKYLVDGNVVGCPDLLFVSFLRVTVIELKSRNYYTSEDQITCRRSEKERIQALIYGGMASKIFRKKVDVRIQYRNIQRVIDVDINEYNQCLKEYRIKNRQNK</sequence>